<dbReference type="InterPro" id="IPR003382">
    <property type="entry name" value="Flavoprotein"/>
</dbReference>
<evidence type="ECO:0000313" key="3">
    <source>
        <dbReference type="Proteomes" id="UP000612893"/>
    </source>
</evidence>
<comment type="caution">
    <text evidence="2">The sequence shown here is derived from an EMBL/GenBank/DDBJ whole genome shotgun (WGS) entry which is preliminary data.</text>
</comment>
<accession>A0A934KBW4</accession>
<sequence>MARESQRHERVLYVVSCGSPAAQLVPRFVEKAQSAGWHVCVISSPDGRKFLNTPYLERLTGHPVRSDYKNPDEPDILPRADAVVAFPATFNTLNKWALGISDTLAVGLLCEYTGLGVPVIAVPCVGTGSGLDLHPAFQRSLGELRRYGVQVVYDRERYSMEDLELPAVVAKRLEQITS</sequence>
<dbReference type="Pfam" id="PF02441">
    <property type="entry name" value="Flavoprotein"/>
    <property type="match status" value="1"/>
</dbReference>
<dbReference type="GO" id="GO:0003824">
    <property type="term" value="F:catalytic activity"/>
    <property type="evidence" value="ECO:0007669"/>
    <property type="project" value="InterPro"/>
</dbReference>
<dbReference type="InterPro" id="IPR036551">
    <property type="entry name" value="Flavin_trans-like"/>
</dbReference>
<dbReference type="Gene3D" id="3.40.50.1950">
    <property type="entry name" value="Flavin prenyltransferase-like"/>
    <property type="match status" value="1"/>
</dbReference>
<keyword evidence="3" id="KW-1185">Reference proteome</keyword>
<dbReference type="SUPFAM" id="SSF52507">
    <property type="entry name" value="Homo-oligomeric flavin-containing Cys decarboxylases, HFCD"/>
    <property type="match status" value="1"/>
</dbReference>
<feature type="domain" description="Flavoprotein" evidence="1">
    <location>
        <begin position="13"/>
        <end position="105"/>
    </location>
</feature>
<evidence type="ECO:0000313" key="2">
    <source>
        <dbReference type="EMBL" id="MBJ7599543.1"/>
    </source>
</evidence>
<dbReference type="EMBL" id="JAEKNR010000155">
    <property type="protein sequence ID" value="MBJ7599543.1"/>
    <property type="molecule type" value="Genomic_DNA"/>
</dbReference>
<dbReference type="Proteomes" id="UP000612893">
    <property type="component" value="Unassembled WGS sequence"/>
</dbReference>
<organism evidence="2 3">
    <name type="scientific">Candidatus Nephthysia bennettiae</name>
    <dbReference type="NCBI Taxonomy" id="3127016"/>
    <lineage>
        <taxon>Bacteria</taxon>
        <taxon>Bacillati</taxon>
        <taxon>Candidatus Dormiibacterota</taxon>
        <taxon>Candidatus Dormibacteria</taxon>
        <taxon>Candidatus Dormibacterales</taxon>
        <taxon>Candidatus Dormibacteraceae</taxon>
        <taxon>Candidatus Nephthysia</taxon>
    </lineage>
</organism>
<evidence type="ECO:0000259" key="1">
    <source>
        <dbReference type="Pfam" id="PF02441"/>
    </source>
</evidence>
<protein>
    <submittedName>
        <fullName evidence="2">Flavoprotein</fullName>
    </submittedName>
</protein>
<dbReference type="AlphaFoldDB" id="A0A934KBW4"/>
<reference evidence="2" key="1">
    <citation type="submission" date="2020-10" db="EMBL/GenBank/DDBJ databases">
        <title>Ca. Dormibacterota MAGs.</title>
        <authorList>
            <person name="Montgomery K."/>
        </authorList>
    </citation>
    <scope>NUCLEOTIDE SEQUENCE [LARGE SCALE GENOMIC DNA]</scope>
    <source>
        <strain evidence="2">SC8812_S17_10</strain>
    </source>
</reference>
<proteinExistence type="predicted"/>
<name>A0A934KBW4_9BACT</name>
<gene>
    <name evidence="2" type="ORF">JF922_15880</name>
</gene>